<reference evidence="3 4" key="1">
    <citation type="submission" date="2016-12" db="EMBL/GenBank/DDBJ databases">
        <title>Genome sequencing of Methylocaldum marinum.</title>
        <authorList>
            <person name="Takeuchi M."/>
            <person name="Kamagata Y."/>
            <person name="Hiraoka S."/>
            <person name="Oshima K."/>
            <person name="Hattori M."/>
            <person name="Iwasaki W."/>
        </authorList>
    </citation>
    <scope>NUCLEOTIDE SEQUENCE [LARGE SCALE GENOMIC DNA]</scope>
    <source>
        <strain evidence="3 4">S8</strain>
    </source>
</reference>
<evidence type="ECO:0000256" key="1">
    <source>
        <dbReference type="SAM" id="Phobius"/>
    </source>
</evidence>
<keyword evidence="1" id="KW-1133">Transmembrane helix</keyword>
<dbReference type="AlphaFoldDB" id="A0A250KNL4"/>
<evidence type="ECO:0000313" key="2">
    <source>
        <dbReference type="EMBL" id="BBA31982.1"/>
    </source>
</evidence>
<dbReference type="KEGG" id="mmai:sS8_1305"/>
<dbReference type="RefSeq" id="WP_119627848.1">
    <property type="nucleotide sequence ID" value="NZ_AP017928.1"/>
</dbReference>
<accession>A0A250KNL4</accession>
<keyword evidence="1" id="KW-0472">Membrane</keyword>
<keyword evidence="1" id="KW-0812">Transmembrane</keyword>
<evidence type="ECO:0000313" key="3">
    <source>
        <dbReference type="EMBL" id="BBA33265.1"/>
    </source>
</evidence>
<dbReference type="EMBL" id="AP017928">
    <property type="protein sequence ID" value="BBA31982.1"/>
    <property type="molecule type" value="Genomic_DNA"/>
</dbReference>
<organism evidence="3 4">
    <name type="scientific">Methylocaldum marinum</name>
    <dbReference type="NCBI Taxonomy" id="1432792"/>
    <lineage>
        <taxon>Bacteria</taxon>
        <taxon>Pseudomonadati</taxon>
        <taxon>Pseudomonadota</taxon>
        <taxon>Gammaproteobacteria</taxon>
        <taxon>Methylococcales</taxon>
        <taxon>Methylococcaceae</taxon>
        <taxon>Methylocaldum</taxon>
    </lineage>
</organism>
<sequence>MNEPIFKLMAFYLLHRNWRARISANNAASWIWTLWLLSALQGAFAAFSAATGKGEAAAILAAGAFLGFGISGLFVPAAKRQHVALQRMGNPVLFGNCSEKV</sequence>
<name>A0A250KNL4_9GAMM</name>
<dbReference type="KEGG" id="mmai:sS8_0012"/>
<keyword evidence="4" id="KW-1185">Reference proteome</keyword>
<proteinExistence type="predicted"/>
<feature type="transmembrane region" description="Helical" evidence="1">
    <location>
        <begin position="58"/>
        <end position="78"/>
    </location>
</feature>
<gene>
    <name evidence="2" type="ORF">sS8_0012</name>
    <name evidence="3" type="ORF">sS8_1305</name>
</gene>
<protein>
    <submittedName>
        <fullName evidence="3">Uncharacterized protein</fullName>
    </submittedName>
</protein>
<dbReference type="EMBL" id="AP017928">
    <property type="protein sequence ID" value="BBA33265.1"/>
    <property type="molecule type" value="Genomic_DNA"/>
</dbReference>
<evidence type="ECO:0000313" key="4">
    <source>
        <dbReference type="Proteomes" id="UP000266313"/>
    </source>
</evidence>
<dbReference type="Proteomes" id="UP000266313">
    <property type="component" value="Chromosome"/>
</dbReference>